<keyword evidence="7" id="KW-0732">Signal</keyword>
<dbReference type="Pfam" id="PF00388">
    <property type="entry name" value="PI-PLC-X"/>
    <property type="match status" value="1"/>
</dbReference>
<dbReference type="SUPFAM" id="SSF51695">
    <property type="entry name" value="PLC-like phosphodiesterases"/>
    <property type="match status" value="1"/>
</dbReference>
<dbReference type="Gene3D" id="3.20.20.190">
    <property type="entry name" value="Phosphatidylinositol (PI) phosphodiesterase"/>
    <property type="match status" value="1"/>
</dbReference>
<keyword evidence="10" id="KW-1185">Reference proteome</keyword>
<evidence type="ECO:0000256" key="7">
    <source>
        <dbReference type="SAM" id="SignalP"/>
    </source>
</evidence>
<dbReference type="OrthoDB" id="195526at2"/>
<evidence type="ECO:0000256" key="5">
    <source>
        <dbReference type="ARBA" id="ARBA00030782"/>
    </source>
</evidence>
<proteinExistence type="predicted"/>
<organism evidence="9 10">
    <name type="scientific">Nonomuraea jiangxiensis</name>
    <dbReference type="NCBI Taxonomy" id="633440"/>
    <lineage>
        <taxon>Bacteria</taxon>
        <taxon>Bacillati</taxon>
        <taxon>Actinomycetota</taxon>
        <taxon>Actinomycetes</taxon>
        <taxon>Streptosporangiales</taxon>
        <taxon>Streptosporangiaceae</taxon>
        <taxon>Nonomuraea</taxon>
    </lineage>
</organism>
<evidence type="ECO:0000256" key="4">
    <source>
        <dbReference type="ARBA" id="ARBA00030474"/>
    </source>
</evidence>
<dbReference type="InterPro" id="IPR017946">
    <property type="entry name" value="PLC-like_Pdiesterase_TIM-brl"/>
</dbReference>
<gene>
    <name evidence="9" type="ORF">SAMN05421869_13437</name>
</gene>
<evidence type="ECO:0000313" key="10">
    <source>
        <dbReference type="Proteomes" id="UP000199202"/>
    </source>
</evidence>
<feature type="domain" description="Phosphatidylinositol-specific phospholipase C X" evidence="8">
    <location>
        <begin position="29"/>
        <end position="180"/>
    </location>
</feature>
<evidence type="ECO:0000256" key="3">
    <source>
        <dbReference type="ARBA" id="ARBA00019758"/>
    </source>
</evidence>
<feature type="chain" id="PRO_5038944694" description="1-phosphatidylinositol phosphodiesterase" evidence="7">
    <location>
        <begin position="29"/>
        <end position="473"/>
    </location>
</feature>
<dbReference type="EC" id="4.6.1.13" evidence="2"/>
<evidence type="ECO:0000313" key="9">
    <source>
        <dbReference type="EMBL" id="SDL99954.1"/>
    </source>
</evidence>
<dbReference type="InterPro" id="IPR000909">
    <property type="entry name" value="PLipase_C_PInositol-sp_X_dom"/>
</dbReference>
<dbReference type="GO" id="GO:0004436">
    <property type="term" value="F:phosphatidylinositol diacylglycerol-lyase activity"/>
    <property type="evidence" value="ECO:0007669"/>
    <property type="project" value="UniProtKB-EC"/>
</dbReference>
<feature type="signal peptide" evidence="7">
    <location>
        <begin position="1"/>
        <end position="28"/>
    </location>
</feature>
<evidence type="ECO:0000256" key="6">
    <source>
        <dbReference type="SAM" id="MobiDB-lite"/>
    </source>
</evidence>
<name>A0A1G9PML6_9ACTN</name>
<evidence type="ECO:0000259" key="8">
    <source>
        <dbReference type="Pfam" id="PF00388"/>
    </source>
</evidence>
<sequence length="473" mass="51331">MLRSRTVLSVLAVAAATLLIGGPAEALADQPLPSAIFRATHNSYSGNISGARNSIAYQLDHGIRFIELDIHDNDYATSRDYSIGHDSPGNQVDHAGNPASNLLRDWLNVINTWSAQHPTAAPIVVALDIKDDLTDNTSYAAGDLAALNQEFVSVFGARLFRAEDYPASPPTVDALRGRVLPLISGDGKTRTQYKRDIGYNPAVAINGRGQVVEVHDSGSGALWYWSGTYGADGRVTWLRHGKYDNGVTPAIALNDNGDLVEVHQSQNATTLWYRVGRLGADGEITWSASRKYDDGVLPTIRFTDAAGTRLREIHRSQSNSQNWSWDGVLDAGAMAVSWSGNAKTSDARHDKTTSTSGTSRVRVWTGADGPTPSQTLRIDTDRYAGDRIRYQQVAFDEFQQGDSAELQQGALFYAAPATQSAFITAARQAGRLVRGWDFDSAGDATSPLANQPATNRPYDTWYQDLLTRSGAIQ</sequence>
<dbReference type="EMBL" id="FNDJ01000034">
    <property type="protein sequence ID" value="SDL99954.1"/>
    <property type="molecule type" value="Genomic_DNA"/>
</dbReference>
<feature type="region of interest" description="Disordered" evidence="6">
    <location>
        <begin position="340"/>
        <end position="373"/>
    </location>
</feature>
<dbReference type="GO" id="GO:0008081">
    <property type="term" value="F:phosphoric diester hydrolase activity"/>
    <property type="evidence" value="ECO:0007669"/>
    <property type="project" value="InterPro"/>
</dbReference>
<comment type="catalytic activity">
    <reaction evidence="1">
        <text>a 1,2-diacyl-sn-glycero-3-phospho-(1D-myo-inositol) = 1D-myo-inositol 1,2-cyclic phosphate + a 1,2-diacyl-sn-glycerol</text>
        <dbReference type="Rhea" id="RHEA:17093"/>
        <dbReference type="ChEBI" id="CHEBI:17815"/>
        <dbReference type="ChEBI" id="CHEBI:57880"/>
        <dbReference type="ChEBI" id="CHEBI:58484"/>
        <dbReference type="EC" id="4.6.1.13"/>
    </reaction>
</comment>
<reference evidence="9 10" key="1">
    <citation type="submission" date="2016-10" db="EMBL/GenBank/DDBJ databases">
        <authorList>
            <person name="de Groot N.N."/>
        </authorList>
    </citation>
    <scope>NUCLEOTIDE SEQUENCE [LARGE SCALE GENOMIC DNA]</scope>
    <source>
        <strain evidence="9 10">CGMCC 4.6533</strain>
    </source>
</reference>
<accession>A0A1G9PML6</accession>
<dbReference type="RefSeq" id="WP_090945924.1">
    <property type="nucleotide sequence ID" value="NZ_FNDJ01000034.1"/>
</dbReference>
<dbReference type="AlphaFoldDB" id="A0A1G9PML6"/>
<dbReference type="Proteomes" id="UP000199202">
    <property type="component" value="Unassembled WGS sequence"/>
</dbReference>
<protein>
    <recommendedName>
        <fullName evidence="3">1-phosphatidylinositol phosphodiesterase</fullName>
        <ecNumber evidence="2">4.6.1.13</ecNumber>
    </recommendedName>
    <alternativeName>
        <fullName evidence="4">Phosphatidylinositol diacylglycerol-lyase</fullName>
    </alternativeName>
    <alternativeName>
        <fullName evidence="5">Phosphatidylinositol-specific phospholipase C</fullName>
    </alternativeName>
</protein>
<dbReference type="GO" id="GO:0006629">
    <property type="term" value="P:lipid metabolic process"/>
    <property type="evidence" value="ECO:0007669"/>
    <property type="project" value="InterPro"/>
</dbReference>
<evidence type="ECO:0000256" key="2">
    <source>
        <dbReference type="ARBA" id="ARBA00012581"/>
    </source>
</evidence>
<evidence type="ECO:0000256" key="1">
    <source>
        <dbReference type="ARBA" id="ARBA00001316"/>
    </source>
</evidence>